<dbReference type="KEGG" id="chrm:FYK34_10300"/>
<evidence type="ECO:0000313" key="6">
    <source>
        <dbReference type="Proteomes" id="UP000322079"/>
    </source>
</evidence>
<reference evidence="5 6" key="1">
    <citation type="submission" date="2019-08" db="EMBL/GenBank/DDBJ databases">
        <title>Chromobacterium paludis, a novel bacterium isolated from a Maryland marsh pond.</title>
        <authorList>
            <person name="Blackburn M.B."/>
            <person name="Gundersen-Rindal D.E."/>
        </authorList>
    </citation>
    <scope>NUCLEOTIDE SEQUENCE [LARGE SCALE GENOMIC DNA]</scope>
    <source>
        <strain evidence="6">IIBBL 257-1</strain>
    </source>
</reference>
<dbReference type="SMART" id="SM00267">
    <property type="entry name" value="GGDEF"/>
    <property type="match status" value="1"/>
</dbReference>
<sequence length="543" mass="57979">MDDSTRTRPAWLAPCLLATAAFLLIGSQLLSRLDGWLYDALAGLRPDHRDHAALTVIAVDEKSLAELGRWPWPRSDHARLLDKLGQARAVGLDIAMIEPSPHPEGDRLLAAALRRNGKVAGPVFPELHGRLLVEARPLPLLADAMAALGHIDFEQDSDGIIRRVYLKAGLNHPRYDSFAGTVAALAQDRAAASPPALAAPPGSAWLRAQPVMIPFAKGKRPYQLVSYADALNRLSPASFAGRIVLIGATATGLGDTHPTPVSANDRGMSGVEINAFLLHGMLEGLLARPLDPFWQAALGALLLGLADWRLSRLRPARRLLAGYLLGSAAILAAAGGALFLARIWTGGGVAALLLAGAGGLRYTTQQSRLNKLALTDGLTGLANRRSFDEAFAAALAAHRRRGKPLALVLVDLDNFKGYNDRYGHYAGDDVLRHTAKTLRRCFRQKGEMPVRLGGEEFGVLLTDRDEAAALQAAERFRQSLEALALPHAANPPGRVTCSIGVVARVPEPDGARQLFEDADQALYLAKGSGRNRVCGSAGLSQAT</sequence>
<dbReference type="InterPro" id="IPR007890">
    <property type="entry name" value="CHASE2"/>
</dbReference>
<protein>
    <recommendedName>
        <fullName evidence="1">diguanylate cyclase</fullName>
        <ecNumber evidence="1">2.7.7.65</ecNumber>
    </recommendedName>
</protein>
<accession>A0A5C1DIP5</accession>
<evidence type="ECO:0000256" key="3">
    <source>
        <dbReference type="SAM" id="Phobius"/>
    </source>
</evidence>
<dbReference type="FunFam" id="3.30.70.270:FF:000001">
    <property type="entry name" value="Diguanylate cyclase domain protein"/>
    <property type="match status" value="1"/>
</dbReference>
<feature type="domain" description="GGDEF" evidence="4">
    <location>
        <begin position="403"/>
        <end position="538"/>
    </location>
</feature>
<dbReference type="EC" id="2.7.7.65" evidence="1"/>
<proteinExistence type="predicted"/>
<dbReference type="PROSITE" id="PS50887">
    <property type="entry name" value="GGDEF"/>
    <property type="match status" value="1"/>
</dbReference>
<dbReference type="PANTHER" id="PTHR45138">
    <property type="entry name" value="REGULATORY COMPONENTS OF SENSORY TRANSDUCTION SYSTEM"/>
    <property type="match status" value="1"/>
</dbReference>
<name>A0A5C1DIP5_9NEIS</name>
<dbReference type="NCBIfam" id="TIGR00254">
    <property type="entry name" value="GGDEF"/>
    <property type="match status" value="1"/>
</dbReference>
<dbReference type="SMART" id="SM01080">
    <property type="entry name" value="CHASE2"/>
    <property type="match status" value="1"/>
</dbReference>
<dbReference type="Pfam" id="PF00990">
    <property type="entry name" value="GGDEF"/>
    <property type="match status" value="1"/>
</dbReference>
<dbReference type="Proteomes" id="UP000322079">
    <property type="component" value="Chromosome"/>
</dbReference>
<dbReference type="Gene3D" id="3.30.70.270">
    <property type="match status" value="1"/>
</dbReference>
<dbReference type="CDD" id="cd01949">
    <property type="entry name" value="GGDEF"/>
    <property type="match status" value="1"/>
</dbReference>
<keyword evidence="6" id="KW-1185">Reference proteome</keyword>
<dbReference type="EMBL" id="CP043473">
    <property type="protein sequence ID" value="QEL55917.1"/>
    <property type="molecule type" value="Genomic_DNA"/>
</dbReference>
<organism evidence="5 6">
    <name type="scientific">Chromobacterium paludis</name>
    <dbReference type="NCBI Taxonomy" id="2605945"/>
    <lineage>
        <taxon>Bacteria</taxon>
        <taxon>Pseudomonadati</taxon>
        <taxon>Pseudomonadota</taxon>
        <taxon>Betaproteobacteria</taxon>
        <taxon>Neisseriales</taxon>
        <taxon>Chromobacteriaceae</taxon>
        <taxon>Chromobacterium</taxon>
    </lineage>
</organism>
<dbReference type="PANTHER" id="PTHR45138:SF9">
    <property type="entry name" value="DIGUANYLATE CYCLASE DGCM-RELATED"/>
    <property type="match status" value="1"/>
</dbReference>
<comment type="catalytic activity">
    <reaction evidence="2">
        <text>2 GTP = 3',3'-c-di-GMP + 2 diphosphate</text>
        <dbReference type="Rhea" id="RHEA:24898"/>
        <dbReference type="ChEBI" id="CHEBI:33019"/>
        <dbReference type="ChEBI" id="CHEBI:37565"/>
        <dbReference type="ChEBI" id="CHEBI:58805"/>
        <dbReference type="EC" id="2.7.7.65"/>
    </reaction>
</comment>
<dbReference type="RefSeq" id="WP_149296273.1">
    <property type="nucleotide sequence ID" value="NZ_CP043473.1"/>
</dbReference>
<dbReference type="AlphaFoldDB" id="A0A5C1DIP5"/>
<keyword evidence="3" id="KW-0812">Transmembrane</keyword>
<keyword evidence="3" id="KW-1133">Transmembrane helix</keyword>
<dbReference type="SUPFAM" id="SSF55073">
    <property type="entry name" value="Nucleotide cyclase"/>
    <property type="match status" value="1"/>
</dbReference>
<dbReference type="GO" id="GO:0052621">
    <property type="term" value="F:diguanylate cyclase activity"/>
    <property type="evidence" value="ECO:0007669"/>
    <property type="project" value="UniProtKB-EC"/>
</dbReference>
<keyword evidence="3" id="KW-0472">Membrane</keyword>
<dbReference type="InterPro" id="IPR000160">
    <property type="entry name" value="GGDEF_dom"/>
</dbReference>
<evidence type="ECO:0000313" key="5">
    <source>
        <dbReference type="EMBL" id="QEL55917.1"/>
    </source>
</evidence>
<dbReference type="InterPro" id="IPR029787">
    <property type="entry name" value="Nucleotide_cyclase"/>
</dbReference>
<evidence type="ECO:0000256" key="1">
    <source>
        <dbReference type="ARBA" id="ARBA00012528"/>
    </source>
</evidence>
<dbReference type="InterPro" id="IPR050469">
    <property type="entry name" value="Diguanylate_Cyclase"/>
</dbReference>
<gene>
    <name evidence="5" type="ORF">FYK34_10300</name>
</gene>
<feature type="transmembrane region" description="Helical" evidence="3">
    <location>
        <begin position="320"/>
        <end position="341"/>
    </location>
</feature>
<dbReference type="InterPro" id="IPR043128">
    <property type="entry name" value="Rev_trsase/Diguanyl_cyclase"/>
</dbReference>
<dbReference type="Pfam" id="PF05226">
    <property type="entry name" value="CHASE2"/>
    <property type="match status" value="1"/>
</dbReference>
<evidence type="ECO:0000256" key="2">
    <source>
        <dbReference type="ARBA" id="ARBA00034247"/>
    </source>
</evidence>
<evidence type="ECO:0000259" key="4">
    <source>
        <dbReference type="PROSITE" id="PS50887"/>
    </source>
</evidence>